<dbReference type="EMBL" id="GGEC01039109">
    <property type="protein sequence ID" value="MBX19593.1"/>
    <property type="molecule type" value="Transcribed_RNA"/>
</dbReference>
<proteinExistence type="predicted"/>
<sequence length="125" mass="13239">MGNGGQDRHAFRQQVLLNVENSRPVYRQYLDNAISNCPAIHARFSFSLIRQCSNSGQRRNAAAADTAASGPNPTQIPGLGGKAIELSVIKPQGDDPLNEVPVAGFEEGNVGSEPEGALVGNGRVR</sequence>
<name>A0A2P2LNP7_RHIMU</name>
<evidence type="ECO:0000313" key="2">
    <source>
        <dbReference type="EMBL" id="MBX19593.1"/>
    </source>
</evidence>
<feature type="region of interest" description="Disordered" evidence="1">
    <location>
        <begin position="57"/>
        <end position="125"/>
    </location>
</feature>
<accession>A0A2P2LNP7</accession>
<protein>
    <submittedName>
        <fullName evidence="2">Gamma-tubulin complex component</fullName>
    </submittedName>
</protein>
<dbReference type="AlphaFoldDB" id="A0A2P2LNP7"/>
<reference evidence="2" key="1">
    <citation type="submission" date="2018-02" db="EMBL/GenBank/DDBJ databases">
        <title>Rhizophora mucronata_Transcriptome.</title>
        <authorList>
            <person name="Meera S.P."/>
            <person name="Sreeshan A."/>
            <person name="Augustine A."/>
        </authorList>
    </citation>
    <scope>NUCLEOTIDE SEQUENCE</scope>
    <source>
        <tissue evidence="2">Leaf</tissue>
    </source>
</reference>
<evidence type="ECO:0000256" key="1">
    <source>
        <dbReference type="SAM" id="MobiDB-lite"/>
    </source>
</evidence>
<organism evidence="2">
    <name type="scientific">Rhizophora mucronata</name>
    <name type="common">Asiatic mangrove</name>
    <dbReference type="NCBI Taxonomy" id="61149"/>
    <lineage>
        <taxon>Eukaryota</taxon>
        <taxon>Viridiplantae</taxon>
        <taxon>Streptophyta</taxon>
        <taxon>Embryophyta</taxon>
        <taxon>Tracheophyta</taxon>
        <taxon>Spermatophyta</taxon>
        <taxon>Magnoliopsida</taxon>
        <taxon>eudicotyledons</taxon>
        <taxon>Gunneridae</taxon>
        <taxon>Pentapetalae</taxon>
        <taxon>rosids</taxon>
        <taxon>fabids</taxon>
        <taxon>Malpighiales</taxon>
        <taxon>Rhizophoraceae</taxon>
        <taxon>Rhizophora</taxon>
    </lineage>
</organism>